<reference evidence="2" key="1">
    <citation type="submission" date="2020-02" db="EMBL/GenBank/DDBJ databases">
        <authorList>
            <person name="Meier V. D."/>
        </authorList>
    </citation>
    <scope>NUCLEOTIDE SEQUENCE</scope>
    <source>
        <strain evidence="2">AVDCRST_MAG76</strain>
    </source>
</reference>
<sequence length="126" mass="12944">MGLVLGITSSVWLALAVQEDQLEPALPGAWVTASLGLAALGVGWLLTAVSPRFTAALAVGAMPGAVYGAIALAGGGSQQLAYAWSAVPLALGWVAILAAFSGRRNQSRPWSTRRRTAPGVPRARTH</sequence>
<proteinExistence type="predicted"/>
<keyword evidence="1" id="KW-0812">Transmembrane</keyword>
<evidence type="ECO:0000313" key="2">
    <source>
        <dbReference type="EMBL" id="CAA9229581.1"/>
    </source>
</evidence>
<feature type="transmembrane region" description="Helical" evidence="1">
    <location>
        <begin position="28"/>
        <end position="46"/>
    </location>
</feature>
<feature type="transmembrane region" description="Helical" evidence="1">
    <location>
        <begin position="53"/>
        <end position="75"/>
    </location>
</feature>
<gene>
    <name evidence="2" type="ORF">AVDCRST_MAG76-1154</name>
</gene>
<dbReference type="AlphaFoldDB" id="A0A6J4HP55"/>
<keyword evidence="1" id="KW-0472">Membrane</keyword>
<accession>A0A6J4HP55</accession>
<protein>
    <submittedName>
        <fullName evidence="2">Uncharacterized protein</fullName>
    </submittedName>
</protein>
<evidence type="ECO:0000256" key="1">
    <source>
        <dbReference type="SAM" id="Phobius"/>
    </source>
</evidence>
<name>A0A6J4HP55_9ACTN</name>
<keyword evidence="1" id="KW-1133">Transmembrane helix</keyword>
<feature type="transmembrane region" description="Helical" evidence="1">
    <location>
        <begin position="81"/>
        <end position="100"/>
    </location>
</feature>
<dbReference type="EMBL" id="CADCSZ010000069">
    <property type="protein sequence ID" value="CAA9229581.1"/>
    <property type="molecule type" value="Genomic_DNA"/>
</dbReference>
<organism evidence="2">
    <name type="scientific">uncultured Acidimicrobiales bacterium</name>
    <dbReference type="NCBI Taxonomy" id="310071"/>
    <lineage>
        <taxon>Bacteria</taxon>
        <taxon>Bacillati</taxon>
        <taxon>Actinomycetota</taxon>
        <taxon>Acidimicrobiia</taxon>
        <taxon>Acidimicrobiales</taxon>
        <taxon>environmental samples</taxon>
    </lineage>
</organism>